<organism evidence="8 9">
    <name type="scientific">Mycteria americana</name>
    <name type="common">Wood stork</name>
    <dbReference type="NCBI Taxonomy" id="33587"/>
    <lineage>
        <taxon>Eukaryota</taxon>
        <taxon>Metazoa</taxon>
        <taxon>Chordata</taxon>
        <taxon>Craniata</taxon>
        <taxon>Vertebrata</taxon>
        <taxon>Euteleostomi</taxon>
        <taxon>Archelosauria</taxon>
        <taxon>Archosauria</taxon>
        <taxon>Dinosauria</taxon>
        <taxon>Saurischia</taxon>
        <taxon>Theropoda</taxon>
        <taxon>Coelurosauria</taxon>
        <taxon>Aves</taxon>
        <taxon>Neognathae</taxon>
        <taxon>Neoaves</taxon>
        <taxon>Aequornithes</taxon>
        <taxon>Ciconiiformes</taxon>
        <taxon>Ciconiidae</taxon>
        <taxon>Mycteria</taxon>
    </lineage>
</organism>
<dbReference type="CDD" id="cd16513">
    <property type="entry name" value="RING-HC_LONFs_rpt1"/>
    <property type="match status" value="1"/>
</dbReference>
<feature type="region of interest" description="Disordered" evidence="5">
    <location>
        <begin position="209"/>
        <end position="283"/>
    </location>
</feature>
<dbReference type="Gene3D" id="2.30.130.40">
    <property type="entry name" value="LON domain-like"/>
    <property type="match status" value="1"/>
</dbReference>
<dbReference type="PROSITE" id="PS51787">
    <property type="entry name" value="LON_N"/>
    <property type="match status" value="1"/>
</dbReference>
<dbReference type="SMART" id="SM00028">
    <property type="entry name" value="TPR"/>
    <property type="match status" value="4"/>
</dbReference>
<dbReference type="InterPro" id="IPR019734">
    <property type="entry name" value="TPR_rpt"/>
</dbReference>
<feature type="compositionally biased region" description="Low complexity" evidence="5">
    <location>
        <begin position="251"/>
        <end position="272"/>
    </location>
</feature>
<dbReference type="EMBL" id="JAUNZN010000019">
    <property type="protein sequence ID" value="KAK4810424.1"/>
    <property type="molecule type" value="Genomic_DNA"/>
</dbReference>
<feature type="domain" description="RING-type" evidence="6">
    <location>
        <begin position="517"/>
        <end position="555"/>
    </location>
</feature>
<dbReference type="InterPro" id="IPR013083">
    <property type="entry name" value="Znf_RING/FYVE/PHD"/>
</dbReference>
<dbReference type="SUPFAM" id="SSF57850">
    <property type="entry name" value="RING/U-box"/>
    <property type="match status" value="1"/>
</dbReference>
<evidence type="ECO:0000256" key="2">
    <source>
        <dbReference type="ARBA" id="ARBA00022771"/>
    </source>
</evidence>
<dbReference type="Gene3D" id="3.30.40.10">
    <property type="entry name" value="Zinc/RING finger domain, C3HC4 (zinc finger)"/>
    <property type="match status" value="2"/>
</dbReference>
<name>A0AAN7RKF8_MYCAM</name>
<dbReference type="SUPFAM" id="SSF48452">
    <property type="entry name" value="TPR-like"/>
    <property type="match status" value="1"/>
</dbReference>
<evidence type="ECO:0000313" key="9">
    <source>
        <dbReference type="Proteomes" id="UP001333110"/>
    </source>
</evidence>
<evidence type="ECO:0000259" key="6">
    <source>
        <dbReference type="PROSITE" id="PS50089"/>
    </source>
</evidence>
<dbReference type="PANTHER" id="PTHR23327">
    <property type="entry name" value="RING FINGER PROTEIN 127"/>
    <property type="match status" value="1"/>
</dbReference>
<keyword evidence="1" id="KW-0479">Metal-binding</keyword>
<evidence type="ECO:0008006" key="10">
    <source>
        <dbReference type="Google" id="ProtNLM"/>
    </source>
</evidence>
<keyword evidence="9" id="KW-1185">Reference proteome</keyword>
<dbReference type="InterPro" id="IPR011990">
    <property type="entry name" value="TPR-like_helical_dom_sf"/>
</dbReference>
<accession>A0AAN7RKF8</accession>
<proteinExistence type="predicted"/>
<dbReference type="SMART" id="SM00184">
    <property type="entry name" value="RING"/>
    <property type="match status" value="2"/>
</dbReference>
<evidence type="ECO:0000256" key="1">
    <source>
        <dbReference type="ARBA" id="ARBA00022723"/>
    </source>
</evidence>
<dbReference type="Pfam" id="PF13923">
    <property type="entry name" value="zf-C3HC4_2"/>
    <property type="match status" value="1"/>
</dbReference>
<dbReference type="GO" id="GO:0008270">
    <property type="term" value="F:zinc ion binding"/>
    <property type="evidence" value="ECO:0007669"/>
    <property type="project" value="UniProtKB-KW"/>
</dbReference>
<dbReference type="InterPro" id="IPR017907">
    <property type="entry name" value="Znf_RING_CS"/>
</dbReference>
<dbReference type="Proteomes" id="UP001333110">
    <property type="component" value="Unassembled WGS sequence"/>
</dbReference>
<evidence type="ECO:0000256" key="5">
    <source>
        <dbReference type="SAM" id="MobiDB-lite"/>
    </source>
</evidence>
<dbReference type="Gene3D" id="1.25.40.10">
    <property type="entry name" value="Tetratricopeptide repeat domain"/>
    <property type="match status" value="1"/>
</dbReference>
<dbReference type="Pfam" id="PF02190">
    <property type="entry name" value="LON_substr_bdg"/>
    <property type="match status" value="1"/>
</dbReference>
<dbReference type="GO" id="GO:0005737">
    <property type="term" value="C:cytoplasm"/>
    <property type="evidence" value="ECO:0007669"/>
    <property type="project" value="UniProtKB-ARBA"/>
</dbReference>
<dbReference type="Pfam" id="PF13445">
    <property type="entry name" value="zf-RING_UBOX"/>
    <property type="match status" value="1"/>
</dbReference>
<dbReference type="SUPFAM" id="SSF88697">
    <property type="entry name" value="PUA domain-like"/>
    <property type="match status" value="1"/>
</dbReference>
<evidence type="ECO:0000256" key="4">
    <source>
        <dbReference type="PROSITE-ProRule" id="PRU00175"/>
    </source>
</evidence>
<dbReference type="GO" id="GO:0061630">
    <property type="term" value="F:ubiquitin protein ligase activity"/>
    <property type="evidence" value="ECO:0007669"/>
    <property type="project" value="TreeGrafter"/>
</dbReference>
<evidence type="ECO:0000313" key="8">
    <source>
        <dbReference type="EMBL" id="KAK4810424.1"/>
    </source>
</evidence>
<reference evidence="8 9" key="1">
    <citation type="journal article" date="2023" name="J. Hered.">
        <title>Chromosome-level genome of the wood stork (Mycteria americana) provides insight into avian chromosome evolution.</title>
        <authorList>
            <person name="Flamio R. Jr."/>
            <person name="Ramstad K.M."/>
        </authorList>
    </citation>
    <scope>NUCLEOTIDE SEQUENCE [LARGE SCALE GENOMIC DNA]</scope>
    <source>
        <strain evidence="8">JAX WOST 10</strain>
    </source>
</reference>
<comment type="caution">
    <text evidence="8">The sequence shown here is derived from an EMBL/GenBank/DDBJ whole genome shotgun (WGS) entry which is preliminary data.</text>
</comment>
<dbReference type="InterPro" id="IPR015947">
    <property type="entry name" value="PUA-like_sf"/>
</dbReference>
<protein>
    <recommendedName>
        <fullName evidence="10">LON peptidase N-terminal domain and RING finger protein 3</fullName>
    </recommendedName>
</protein>
<keyword evidence="3" id="KW-0862">Zinc</keyword>
<sequence>MGSHLPPQQQRPEPQLVLQLAAGALQAQNLELSGGGLGPEWQVLLGRADALAYGGRLHEALPLYQLASRHQQLRAEQLEKLVECLAQSVRIKEGLPAAGSGPPQPREWDVFRCRKCQGFLFEPVSLPCGHTFCKKCLERDRAAESRCVLCKEEGSAAAGQLLRVNVILSNLLAKWFPCQVKASQLRHEGNLLYKEKKLQAALQKYNEAVSLGNGSPSPTPAAGDALPAGRRSGRSGGDKSPPAGARRRPLWRVSPRRAPGSAGGSRCAGARLPPAPRAPNDHLLYSNRSQINSTLKACEDALHDAETACRLQPYWLKGHLRKGQALANLGKTEEALREFLFCLALDAGNKTAKSEAQKLLLSLFSLIPGNAQEHLPDILQLLSHHSRLKGNLLNSVGSGGTSHNLQRLLKVNAEQKKGFPIQEEPNVTTSGSLRKSVQITESKKDCSEEENKLTSMPESAFLISEKCSLLKRKCCSEETRNAEVPCKLMKKDTVDTKGNSTGQHIPFEFVDPSDLDCSLCMRLFYEPVTTPCGHTFCLKCLERCLDHNPKCPLCKEGLSECLAMRKYCKTVLMEELIARYLPEELTERRKIYEEEIAELSNLNKNVPIFVCTMAYPTVPCPLHIFEPCYRLMIRRCMETGTKQFGMCISDPVKGFADYGCILEIRNVEFFADGRSVVDSIGKRRFKVIQHSQRDGYNTADIEYIEDQKVQGQEYAALLVLHDSVYDQAYMWFNSLKQALKSRILSHFGPMPAKDPDPQANPNGPAWCWWVLAVLPLENRAQLPFLAMKSLKDRLNGIRRVLTFMSRTRSR</sequence>
<dbReference type="AlphaFoldDB" id="A0AAN7RKF8"/>
<dbReference type="PROSITE" id="PS50089">
    <property type="entry name" value="ZF_RING_2"/>
    <property type="match status" value="2"/>
</dbReference>
<dbReference type="PANTHER" id="PTHR23327:SF41">
    <property type="entry name" value="LON PEPTIDASE N-TERMINAL DOMAIN AND RING FINGER PROTEIN 3"/>
    <property type="match status" value="1"/>
</dbReference>
<dbReference type="InterPro" id="IPR027370">
    <property type="entry name" value="Znf-RING_euk"/>
</dbReference>
<evidence type="ECO:0000256" key="3">
    <source>
        <dbReference type="ARBA" id="ARBA00022833"/>
    </source>
</evidence>
<dbReference type="InterPro" id="IPR046336">
    <property type="entry name" value="Lon_prtase_N_sf"/>
</dbReference>
<feature type="domain" description="Lon N-terminal" evidence="7">
    <location>
        <begin position="596"/>
        <end position="805"/>
    </location>
</feature>
<keyword evidence="2 4" id="KW-0863">Zinc-finger</keyword>
<gene>
    <name evidence="8" type="ORF">QYF61_025531</name>
</gene>
<dbReference type="PROSITE" id="PS00518">
    <property type="entry name" value="ZF_RING_1"/>
    <property type="match status" value="2"/>
</dbReference>
<dbReference type="SMART" id="SM00464">
    <property type="entry name" value="LON"/>
    <property type="match status" value="1"/>
</dbReference>
<dbReference type="InterPro" id="IPR003111">
    <property type="entry name" value="Lon_prtase_N"/>
</dbReference>
<evidence type="ECO:0000259" key="7">
    <source>
        <dbReference type="PROSITE" id="PS51787"/>
    </source>
</evidence>
<dbReference type="CDD" id="cd16514">
    <property type="entry name" value="RING-HC_LONFs_rpt2"/>
    <property type="match status" value="1"/>
</dbReference>
<dbReference type="InterPro" id="IPR001841">
    <property type="entry name" value="Znf_RING"/>
</dbReference>
<feature type="domain" description="RING-type" evidence="6">
    <location>
        <begin position="113"/>
        <end position="151"/>
    </location>
</feature>